<comment type="caution">
    <text evidence="1">The sequence shown here is derived from an EMBL/GenBank/DDBJ whole genome shotgun (WGS) entry which is preliminary data.</text>
</comment>
<dbReference type="Gene3D" id="1.20.140.10">
    <property type="entry name" value="Butyryl-CoA Dehydrogenase, subunit A, domain 3"/>
    <property type="match status" value="1"/>
</dbReference>
<proteinExistence type="predicted"/>
<dbReference type="InterPro" id="IPR009100">
    <property type="entry name" value="AcylCoA_DH/oxidase_NM_dom_sf"/>
</dbReference>
<dbReference type="EMBL" id="JBHUGD010000003">
    <property type="protein sequence ID" value="MFD1947182.1"/>
    <property type="molecule type" value="Genomic_DNA"/>
</dbReference>
<evidence type="ECO:0000313" key="2">
    <source>
        <dbReference type="Proteomes" id="UP001597351"/>
    </source>
</evidence>
<dbReference type="RefSeq" id="WP_343918033.1">
    <property type="nucleotide sequence ID" value="NZ_BAAAJT010000002.1"/>
</dbReference>
<dbReference type="InterPro" id="IPR046373">
    <property type="entry name" value="Acyl-CoA_Oxase/DH_mid-dom_sf"/>
</dbReference>
<protein>
    <submittedName>
        <fullName evidence="1">Acyl-CoA dehydrogenase</fullName>
    </submittedName>
</protein>
<gene>
    <name evidence="1" type="ORF">ACFSDE_10295</name>
</gene>
<evidence type="ECO:0000313" key="1">
    <source>
        <dbReference type="EMBL" id="MFD1947182.1"/>
    </source>
</evidence>
<name>A0ABW4TNR7_9ACTN</name>
<dbReference type="SUPFAM" id="SSF56645">
    <property type="entry name" value="Acyl-CoA dehydrogenase NM domain-like"/>
    <property type="match status" value="1"/>
</dbReference>
<sequence>MREVRIGRGRAAALETTPAGPAGWLSLGRRLGSEVPRPGAGSTADLWSTLATLGAADLQLARAVEPHLDALAILDEADAAGFDVSVGAEATWGVFAAEGPGVRLEAERWGNGWLLNGTKPWCSLAGQLDRALVTAWVDDRCRALFAVDLHAPGVSAAAGPGAWSPRGLVDVVSLPVEMSDVPAEPVGPPEWYLRRDGFAWGGMGVAAVWYGGAVGVARRLAQPRGRERDQVSHVHLGTADASLAAARALLAEAASAVDAGFAGGDDGASWALRVRAVVADACEEVLRAAEHDLGPGPQVAEPDHAARLADLRLYLRQHHAERDLAALGRVVEDTGGSW</sequence>
<dbReference type="Proteomes" id="UP001597351">
    <property type="component" value="Unassembled WGS sequence"/>
</dbReference>
<reference evidence="2" key="1">
    <citation type="journal article" date="2019" name="Int. J. Syst. Evol. Microbiol.">
        <title>The Global Catalogue of Microorganisms (GCM) 10K type strain sequencing project: providing services to taxonomists for standard genome sequencing and annotation.</title>
        <authorList>
            <consortium name="The Broad Institute Genomics Platform"/>
            <consortium name="The Broad Institute Genome Sequencing Center for Infectious Disease"/>
            <person name="Wu L."/>
            <person name="Ma J."/>
        </authorList>
    </citation>
    <scope>NUCLEOTIDE SEQUENCE [LARGE SCALE GENOMIC DNA]</scope>
    <source>
        <strain evidence="2">CGMCC 1.12477</strain>
    </source>
</reference>
<accession>A0ABW4TNR7</accession>
<dbReference type="Gene3D" id="2.40.110.10">
    <property type="entry name" value="Butyryl-CoA Dehydrogenase, subunit A, domain 2"/>
    <property type="match status" value="1"/>
</dbReference>
<organism evidence="1 2">
    <name type="scientific">Nocardioides aestuarii</name>
    <dbReference type="NCBI Taxonomy" id="252231"/>
    <lineage>
        <taxon>Bacteria</taxon>
        <taxon>Bacillati</taxon>
        <taxon>Actinomycetota</taxon>
        <taxon>Actinomycetes</taxon>
        <taxon>Propionibacteriales</taxon>
        <taxon>Nocardioidaceae</taxon>
        <taxon>Nocardioides</taxon>
    </lineage>
</organism>
<keyword evidence="2" id="KW-1185">Reference proteome</keyword>